<dbReference type="InterPro" id="IPR011680">
    <property type="entry name" value="FEZ"/>
</dbReference>
<accession>A0A8E0VHB4</accession>
<evidence type="ECO:0000256" key="1">
    <source>
        <dbReference type="ARBA" id="ARBA00006788"/>
    </source>
</evidence>
<keyword evidence="2" id="KW-0597">Phosphoprotein</keyword>
<evidence type="ECO:0000313" key="6">
    <source>
        <dbReference type="Proteomes" id="UP000728185"/>
    </source>
</evidence>
<evidence type="ECO:0008006" key="7">
    <source>
        <dbReference type="Google" id="ProtNLM"/>
    </source>
</evidence>
<evidence type="ECO:0000313" key="5">
    <source>
        <dbReference type="EMBL" id="KAA0188252.1"/>
    </source>
</evidence>
<organism evidence="5 6">
    <name type="scientific">Fasciolopsis buskii</name>
    <dbReference type="NCBI Taxonomy" id="27845"/>
    <lineage>
        <taxon>Eukaryota</taxon>
        <taxon>Metazoa</taxon>
        <taxon>Spiralia</taxon>
        <taxon>Lophotrochozoa</taxon>
        <taxon>Platyhelminthes</taxon>
        <taxon>Trematoda</taxon>
        <taxon>Digenea</taxon>
        <taxon>Plagiorchiida</taxon>
        <taxon>Echinostomata</taxon>
        <taxon>Echinostomatoidea</taxon>
        <taxon>Fasciolidae</taxon>
        <taxon>Fasciolopsis</taxon>
    </lineage>
</organism>
<dbReference type="Proteomes" id="UP000728185">
    <property type="component" value="Unassembled WGS sequence"/>
</dbReference>
<dbReference type="GO" id="GO:0005737">
    <property type="term" value="C:cytoplasm"/>
    <property type="evidence" value="ECO:0007669"/>
    <property type="project" value="TreeGrafter"/>
</dbReference>
<dbReference type="Pfam" id="PF07763">
    <property type="entry name" value="FEZ"/>
    <property type="match status" value="1"/>
</dbReference>
<dbReference type="OrthoDB" id="6257781at2759"/>
<protein>
    <recommendedName>
        <fullName evidence="7">Zygin</fullName>
    </recommendedName>
</protein>
<dbReference type="GO" id="GO:0030424">
    <property type="term" value="C:axon"/>
    <property type="evidence" value="ECO:0007669"/>
    <property type="project" value="TreeGrafter"/>
</dbReference>
<feature type="region of interest" description="Disordered" evidence="4">
    <location>
        <begin position="345"/>
        <end position="365"/>
    </location>
</feature>
<keyword evidence="3" id="KW-0175">Coiled coil</keyword>
<comment type="similarity">
    <text evidence="1">Belongs to the zygin family.</text>
</comment>
<proteinExistence type="inferred from homology"/>
<gene>
    <name evidence="5" type="ORF">FBUS_06000</name>
</gene>
<evidence type="ECO:0000256" key="4">
    <source>
        <dbReference type="SAM" id="MobiDB-lite"/>
    </source>
</evidence>
<dbReference type="AlphaFoldDB" id="A0A8E0VHB4"/>
<feature type="region of interest" description="Disordered" evidence="4">
    <location>
        <begin position="248"/>
        <end position="316"/>
    </location>
</feature>
<evidence type="ECO:0000256" key="3">
    <source>
        <dbReference type="ARBA" id="ARBA00023054"/>
    </source>
</evidence>
<keyword evidence="6" id="KW-1185">Reference proteome</keyword>
<reference evidence="5" key="1">
    <citation type="submission" date="2019-05" db="EMBL/GenBank/DDBJ databases">
        <title>Annotation for the trematode Fasciolopsis buski.</title>
        <authorList>
            <person name="Choi Y.-J."/>
        </authorList>
    </citation>
    <scope>NUCLEOTIDE SEQUENCE</scope>
    <source>
        <strain evidence="5">HT</strain>
        <tissue evidence="5">Whole worm</tissue>
    </source>
</reference>
<comment type="caution">
    <text evidence="5">The sequence shown here is derived from an EMBL/GenBank/DDBJ whole genome shotgun (WGS) entry which is preliminary data.</text>
</comment>
<evidence type="ECO:0000256" key="2">
    <source>
        <dbReference type="ARBA" id="ARBA00022553"/>
    </source>
</evidence>
<feature type="compositionally biased region" description="Polar residues" evidence="4">
    <location>
        <begin position="273"/>
        <end position="285"/>
    </location>
</feature>
<name>A0A8E0VHB4_9TREM</name>
<dbReference type="EMBL" id="LUCM01008521">
    <property type="protein sequence ID" value="KAA0188252.1"/>
    <property type="molecule type" value="Genomic_DNA"/>
</dbReference>
<feature type="compositionally biased region" description="Polar residues" evidence="4">
    <location>
        <begin position="294"/>
        <end position="311"/>
    </location>
</feature>
<dbReference type="PANTHER" id="PTHR12394:SF12">
    <property type="entry name" value="LD08195P"/>
    <property type="match status" value="1"/>
</dbReference>
<dbReference type="PANTHER" id="PTHR12394">
    <property type="entry name" value="ZYGIN"/>
    <property type="match status" value="1"/>
</dbReference>
<sequence length="524" mass="58890">MSAGQSDMVNGELHGQFSSSADPDLMRCPLKLINAFEFQLEKCFKLSEDFDCPKAFSVDVGRHFGDSFWHKFLTSDPAQPLWHKGTLYNAYINSLDLTRCEELSGLHLDLPEDEDLAFAFDHHSLITSQLPDTYDEDPIKTADEVIREIDLIMGHDDDVSFNHGEDSPADEAPAVNCTVFGGSLLPERELHNLSLDQLNALLEDLEACVREYSAVLVQELAYREELDFEQEQKDIFIARLDEMHRRLERRRRRSSMPPVNRRRAQYEKPQPTAVVNQSEEFTFDSSAGEDPESPISSRGTQRQPTSKESTQVLSRAHSAAQAAVAVASSAIRRQWHRLSRGPEELATMEQSISNRDPPAATPTDSSRAITIARLRKWAGRKAAEALSSHTSGSFRALLRRANRRAEPVKSNLSCMREARSALTSPTSSQTELPPFPVTLTHSASGHLVGHRELSSDDLEYKNLTTTIPYHRSPYHDGPTVEQLQLFNEMLLAILTNNPNLTPMLTDYILNVYAPADRRPTKLPI</sequence>